<comment type="cofactor">
    <cofactor evidence="1 9">
        <name>heme</name>
        <dbReference type="ChEBI" id="CHEBI:30413"/>
    </cofactor>
</comment>
<dbReference type="InterPro" id="IPR050121">
    <property type="entry name" value="Cytochrome_P450_monoxygenase"/>
</dbReference>
<dbReference type="PANTHER" id="PTHR24305:SF166">
    <property type="entry name" value="CYTOCHROME P450 12A4, MITOCHONDRIAL-RELATED"/>
    <property type="match status" value="1"/>
</dbReference>
<keyword evidence="8" id="KW-0503">Monooxygenase</keyword>
<dbReference type="InterPro" id="IPR002403">
    <property type="entry name" value="Cyt_P450_E_grp-IV"/>
</dbReference>
<evidence type="ECO:0000256" key="3">
    <source>
        <dbReference type="ARBA" id="ARBA00010617"/>
    </source>
</evidence>
<gene>
    <name evidence="10" type="ORF">EW145_g1826</name>
</gene>
<feature type="binding site" description="axial binding residue" evidence="9">
    <location>
        <position position="492"/>
    </location>
    <ligand>
        <name>heme</name>
        <dbReference type="ChEBI" id="CHEBI:30413"/>
    </ligand>
    <ligandPart>
        <name>Fe</name>
        <dbReference type="ChEBI" id="CHEBI:18248"/>
    </ligandPart>
</feature>
<dbReference type="InterPro" id="IPR001128">
    <property type="entry name" value="Cyt_P450"/>
</dbReference>
<dbReference type="PANTHER" id="PTHR24305">
    <property type="entry name" value="CYTOCHROME P450"/>
    <property type="match status" value="1"/>
</dbReference>
<protein>
    <recommendedName>
        <fullName evidence="12">Cytochrome P450</fullName>
    </recommendedName>
</protein>
<keyword evidence="7 9" id="KW-0408">Iron</keyword>
<evidence type="ECO:0000256" key="5">
    <source>
        <dbReference type="ARBA" id="ARBA00022723"/>
    </source>
</evidence>
<evidence type="ECO:0000256" key="8">
    <source>
        <dbReference type="ARBA" id="ARBA00023033"/>
    </source>
</evidence>
<evidence type="ECO:0000313" key="10">
    <source>
        <dbReference type="EMBL" id="THH09705.1"/>
    </source>
</evidence>
<evidence type="ECO:0000313" key="11">
    <source>
        <dbReference type="Proteomes" id="UP000308199"/>
    </source>
</evidence>
<keyword evidence="6" id="KW-0560">Oxidoreductase</keyword>
<dbReference type="Gene3D" id="1.10.630.10">
    <property type="entry name" value="Cytochrome P450"/>
    <property type="match status" value="1"/>
</dbReference>
<comment type="caution">
    <text evidence="10">The sequence shown here is derived from an EMBL/GenBank/DDBJ whole genome shotgun (WGS) entry which is preliminary data.</text>
</comment>
<dbReference type="PRINTS" id="PR00385">
    <property type="entry name" value="P450"/>
</dbReference>
<dbReference type="GO" id="GO:0016705">
    <property type="term" value="F:oxidoreductase activity, acting on paired donors, with incorporation or reduction of molecular oxygen"/>
    <property type="evidence" value="ECO:0007669"/>
    <property type="project" value="InterPro"/>
</dbReference>
<evidence type="ECO:0000256" key="4">
    <source>
        <dbReference type="ARBA" id="ARBA00022617"/>
    </source>
</evidence>
<dbReference type="SUPFAM" id="SSF48264">
    <property type="entry name" value="Cytochrome P450"/>
    <property type="match status" value="1"/>
</dbReference>
<proteinExistence type="inferred from homology"/>
<dbReference type="EMBL" id="SGPK01000055">
    <property type="protein sequence ID" value="THH09705.1"/>
    <property type="molecule type" value="Genomic_DNA"/>
</dbReference>
<keyword evidence="4 9" id="KW-0349">Heme</keyword>
<dbReference type="AlphaFoldDB" id="A0A4S4LDI8"/>
<dbReference type="GO" id="GO:0004497">
    <property type="term" value="F:monooxygenase activity"/>
    <property type="evidence" value="ECO:0007669"/>
    <property type="project" value="UniProtKB-KW"/>
</dbReference>
<dbReference type="InterPro" id="IPR036396">
    <property type="entry name" value="Cyt_P450_sf"/>
</dbReference>
<evidence type="ECO:0000256" key="9">
    <source>
        <dbReference type="PIRSR" id="PIRSR602403-1"/>
    </source>
</evidence>
<dbReference type="GO" id="GO:0020037">
    <property type="term" value="F:heme binding"/>
    <property type="evidence" value="ECO:0007669"/>
    <property type="project" value="InterPro"/>
</dbReference>
<name>A0A4S4LDI8_9AGAM</name>
<evidence type="ECO:0000256" key="1">
    <source>
        <dbReference type="ARBA" id="ARBA00001971"/>
    </source>
</evidence>
<evidence type="ECO:0000256" key="2">
    <source>
        <dbReference type="ARBA" id="ARBA00005179"/>
    </source>
</evidence>
<evidence type="ECO:0000256" key="7">
    <source>
        <dbReference type="ARBA" id="ARBA00023004"/>
    </source>
</evidence>
<evidence type="ECO:0000256" key="6">
    <source>
        <dbReference type="ARBA" id="ARBA00023002"/>
    </source>
</evidence>
<comment type="pathway">
    <text evidence="2">Secondary metabolite biosynthesis.</text>
</comment>
<keyword evidence="5 9" id="KW-0479">Metal-binding</keyword>
<dbReference type="Pfam" id="PF00067">
    <property type="entry name" value="p450"/>
    <property type="match status" value="1"/>
</dbReference>
<keyword evidence="11" id="KW-1185">Reference proteome</keyword>
<evidence type="ECO:0008006" key="12">
    <source>
        <dbReference type="Google" id="ProtNLM"/>
    </source>
</evidence>
<comment type="similarity">
    <text evidence="3">Belongs to the cytochrome P450 family.</text>
</comment>
<dbReference type="OrthoDB" id="1470350at2759"/>
<dbReference type="CDD" id="cd11069">
    <property type="entry name" value="CYP_FUM15-like"/>
    <property type="match status" value="1"/>
</dbReference>
<dbReference type="Proteomes" id="UP000308199">
    <property type="component" value="Unassembled WGS sequence"/>
</dbReference>
<accession>A0A4S4LDI8</accession>
<reference evidence="10 11" key="1">
    <citation type="submission" date="2019-02" db="EMBL/GenBank/DDBJ databases">
        <title>Genome sequencing of the rare red list fungi Phellinidium pouzarii.</title>
        <authorList>
            <person name="Buettner E."/>
            <person name="Kellner H."/>
        </authorList>
    </citation>
    <scope>NUCLEOTIDE SEQUENCE [LARGE SCALE GENOMIC DNA]</scope>
    <source>
        <strain evidence="10 11">DSM 108285</strain>
    </source>
</reference>
<dbReference type="GO" id="GO:0005506">
    <property type="term" value="F:iron ion binding"/>
    <property type="evidence" value="ECO:0007669"/>
    <property type="project" value="InterPro"/>
</dbReference>
<organism evidence="10 11">
    <name type="scientific">Phellinidium pouzarii</name>
    <dbReference type="NCBI Taxonomy" id="167371"/>
    <lineage>
        <taxon>Eukaryota</taxon>
        <taxon>Fungi</taxon>
        <taxon>Dikarya</taxon>
        <taxon>Basidiomycota</taxon>
        <taxon>Agaricomycotina</taxon>
        <taxon>Agaricomycetes</taxon>
        <taxon>Hymenochaetales</taxon>
        <taxon>Hymenochaetaceae</taxon>
        <taxon>Phellinidium</taxon>
    </lineage>
</organism>
<dbReference type="PRINTS" id="PR00465">
    <property type="entry name" value="EP450IV"/>
</dbReference>
<sequence>MAFVSLALAAGATVAAYGAWKVIRWFISISPLYSHLHYLQGPKSSSFIYGNLEEIRKAGTSELHEEWSVKYGKVMKYKAFFGESRLFTMDTKALNHILTHSVDFQKPAQARFNLSRLLGDGILVTEEARYGEIYCGICVFSSRLTRCTISKNPSFGPSSIKELTPVFFQKALQLRDIWKSEVEAGQGSKTIEVLSWLSRTTLDIIGLAGFDYKFDALNVNQEPNELNKAFATLLNATGMRSPIRLLQAFFPIFRLIPTERGRDEHLAQTTMRRIAEGLLRQRKSYILGDSSAEKKTSDFEGRDLLSALVKSNMDTELPDTQRMVDEDVLAQVPTFLVAGHETTSTETMWCLFALSQRPDIQTKLRTELLDVSTDTPSMDELSALPYLDIVVRETMRLHAAVPNTIRIAMHDDTIPVGEPFVDKYGKTHTEIKVGKGDGIFIPILALNRTKAIWGDDAAEFNPDRWANIPEGAKDVPGVWGNMMTFLGGARSCIGYRFAIIEMKALLFTLLRTFEFELAVPVEDIERRSLVVTRPYLKGQKGGAQMQLKVKLHDKNA</sequence>